<organism evidence="8 9">
    <name type="scientific">Mycolicibacterium aubagnense</name>
    <dbReference type="NCBI Taxonomy" id="319707"/>
    <lineage>
        <taxon>Bacteria</taxon>
        <taxon>Bacillati</taxon>
        <taxon>Actinomycetota</taxon>
        <taxon>Actinomycetes</taxon>
        <taxon>Mycobacteriales</taxon>
        <taxon>Mycobacteriaceae</taxon>
        <taxon>Mycolicibacterium</taxon>
    </lineage>
</organism>
<evidence type="ECO:0000256" key="2">
    <source>
        <dbReference type="ARBA" id="ARBA00010961"/>
    </source>
</evidence>
<evidence type="ECO:0000256" key="4">
    <source>
        <dbReference type="ARBA" id="ARBA00023125"/>
    </source>
</evidence>
<dbReference type="Proteomes" id="UP000465609">
    <property type="component" value="Chromosome"/>
</dbReference>
<evidence type="ECO:0000313" key="8">
    <source>
        <dbReference type="EMBL" id="BBX82226.1"/>
    </source>
</evidence>
<evidence type="ECO:0000313" key="9">
    <source>
        <dbReference type="Proteomes" id="UP000465609"/>
    </source>
</evidence>
<protein>
    <recommendedName>
        <fullName evidence="6">Mutator family transposase</fullName>
    </recommendedName>
</protein>
<keyword evidence="3 6" id="KW-0815">Transposition</keyword>
<proteinExistence type="inferred from homology"/>
<keyword evidence="5 6" id="KW-0233">DNA recombination</keyword>
<comment type="similarity">
    <text evidence="2 6">Belongs to the transposase mutator family.</text>
</comment>
<dbReference type="Pfam" id="PF00872">
    <property type="entry name" value="Transposase_mut"/>
    <property type="match status" value="1"/>
</dbReference>
<gene>
    <name evidence="8" type="ORF">MAUB_00990</name>
</gene>
<evidence type="ECO:0000256" key="3">
    <source>
        <dbReference type="ARBA" id="ARBA00022578"/>
    </source>
</evidence>
<dbReference type="InterPro" id="IPR001207">
    <property type="entry name" value="Transposase_mutator"/>
</dbReference>
<dbReference type="PANTHER" id="PTHR33217">
    <property type="entry name" value="TRANSPOSASE FOR INSERTION SEQUENCE ELEMENT IS1081"/>
    <property type="match status" value="1"/>
</dbReference>
<evidence type="ECO:0000256" key="5">
    <source>
        <dbReference type="ARBA" id="ARBA00023172"/>
    </source>
</evidence>
<comment type="function">
    <text evidence="1 6">Required for the transposition of the insertion element.</text>
</comment>
<evidence type="ECO:0000256" key="7">
    <source>
        <dbReference type="SAM" id="MobiDB-lite"/>
    </source>
</evidence>
<dbReference type="EMBL" id="AP022577">
    <property type="protein sequence ID" value="BBX82226.1"/>
    <property type="molecule type" value="Genomic_DNA"/>
</dbReference>
<feature type="region of interest" description="Disordered" evidence="7">
    <location>
        <begin position="38"/>
        <end position="62"/>
    </location>
</feature>
<reference evidence="8 9" key="1">
    <citation type="journal article" date="2019" name="Emerg. Microbes Infect.">
        <title>Comprehensive subspecies identification of 175 nontuberculous mycobacteria species based on 7547 genomic profiles.</title>
        <authorList>
            <person name="Matsumoto Y."/>
            <person name="Kinjo T."/>
            <person name="Motooka D."/>
            <person name="Nabeya D."/>
            <person name="Jung N."/>
            <person name="Uechi K."/>
            <person name="Horii T."/>
            <person name="Iida T."/>
            <person name="Fujita J."/>
            <person name="Nakamura S."/>
        </authorList>
    </citation>
    <scope>NUCLEOTIDE SEQUENCE [LARGE SCALE GENOMIC DNA]</scope>
    <source>
        <strain evidence="8 9">JCM 15296</strain>
    </source>
</reference>
<keyword evidence="9" id="KW-1185">Reference proteome</keyword>
<keyword evidence="6" id="KW-0814">Transposable element</keyword>
<dbReference type="NCBIfam" id="NF033543">
    <property type="entry name" value="transpos_IS256"/>
    <property type="match status" value="1"/>
</dbReference>
<sequence>MGEIAENMGEGLLALAVGAGLQVMAALMEADVSALAGPKGKHDEARTAVRHGRERGSVTLGGRRVPVSRPRVRAADGSGELPVASYELFSSTEILGKLAMEKMLAGLSTRRYPVGLEPVGERITEKASATSKSAVSRRFVAMTETALAELLLRDLSGLDLVALMIDGVHFAESCCVVALGIDIEGTKHPLALVEGSTENATLVTELLVDLRERGLDVTRPMLVGLDGSKALRKAVVDVLDHPVIQRCQLHKVRNVKDHLPQRLRTIVGRRMTDAYHAGSALEAEAALLALAKELDRTHPSAAASLREGLDETLTVLRLGVPPTLARTLRSTNCIESMISVCREHAGNVKRWRDGQMALRWCAAGMVEAGKQFRRVNGHLHLPTLRAALEREVAEHVVPVVHNDQVSAA</sequence>
<dbReference type="PANTHER" id="PTHR33217:SF7">
    <property type="entry name" value="TRANSPOSASE FOR INSERTION SEQUENCE ELEMENT IS1081"/>
    <property type="match status" value="1"/>
</dbReference>
<evidence type="ECO:0000256" key="6">
    <source>
        <dbReference type="RuleBase" id="RU365089"/>
    </source>
</evidence>
<evidence type="ECO:0000256" key="1">
    <source>
        <dbReference type="ARBA" id="ARBA00002190"/>
    </source>
</evidence>
<accession>A0ABM7I6Q2</accession>
<keyword evidence="4 6" id="KW-0238">DNA-binding</keyword>
<name>A0ABM7I6Q2_9MYCO</name>